<dbReference type="EMBL" id="HG689261">
    <property type="protein sequence ID" value="CDI73943.1"/>
    <property type="molecule type" value="Genomic_DNA"/>
</dbReference>
<evidence type="ECO:0000313" key="2">
    <source>
        <dbReference type="EMBL" id="CDI73943.1"/>
    </source>
</evidence>
<reference evidence="2" key="1">
    <citation type="submission" date="2013-10" db="EMBL/GenBank/DDBJ databases">
        <title>Genomic analysis of the causative agents of coccidiosis in chickens.</title>
        <authorList>
            <person name="Reid A.J."/>
            <person name="Blake D."/>
            <person name="Billington K."/>
            <person name="Browne H."/>
            <person name="Dunn M."/>
            <person name="Hung S."/>
            <person name="Kawahara F."/>
            <person name="Miranda-Saavedra D."/>
            <person name="Mourier T."/>
            <person name="Nagra H."/>
            <person name="Otto T.D."/>
            <person name="Rawlings N."/>
            <person name="Sanchez A."/>
            <person name="Sanders M."/>
            <person name="Subramaniam C."/>
            <person name="Tay Y."/>
            <person name="Dear P."/>
            <person name="Doerig C."/>
            <person name="Gruber A."/>
            <person name="Parkinson J."/>
            <person name="Shirley M."/>
            <person name="Wan K.L."/>
            <person name="Berriman M."/>
            <person name="Tomley F."/>
            <person name="Pain A."/>
        </authorList>
    </citation>
    <scope>NUCLEOTIDE SEQUENCE [LARGE SCALE GENOMIC DNA]</scope>
    <source>
        <strain evidence="2">Houghton</strain>
    </source>
</reference>
<dbReference type="Proteomes" id="UP000018201">
    <property type="component" value="Unassembled WGS sequence"/>
</dbReference>
<name>U6G3R5_9EIME</name>
<organism evidence="2 3">
    <name type="scientific">Eimeria praecox</name>
    <dbReference type="NCBI Taxonomy" id="51316"/>
    <lineage>
        <taxon>Eukaryota</taxon>
        <taxon>Sar</taxon>
        <taxon>Alveolata</taxon>
        <taxon>Apicomplexa</taxon>
        <taxon>Conoidasida</taxon>
        <taxon>Coccidia</taxon>
        <taxon>Eucoccidiorida</taxon>
        <taxon>Eimeriorina</taxon>
        <taxon>Eimeriidae</taxon>
        <taxon>Eimeria</taxon>
    </lineage>
</organism>
<reference evidence="2" key="2">
    <citation type="submission" date="2013-10" db="EMBL/GenBank/DDBJ databases">
        <authorList>
            <person name="Aslett M."/>
        </authorList>
    </citation>
    <scope>NUCLEOTIDE SEQUENCE [LARGE SCALE GENOMIC DNA]</scope>
    <source>
        <strain evidence="2">Houghton</strain>
    </source>
</reference>
<accession>U6G3R5</accession>
<dbReference type="OrthoDB" id="346553at2759"/>
<feature type="region of interest" description="Disordered" evidence="1">
    <location>
        <begin position="126"/>
        <end position="166"/>
    </location>
</feature>
<dbReference type="AlphaFoldDB" id="U6G3R5"/>
<feature type="compositionally biased region" description="Polar residues" evidence="1">
    <location>
        <begin position="224"/>
        <end position="238"/>
    </location>
</feature>
<sequence length="238" mass="25867">MDAQASRGLSMIGDGSVLLEVAGQFTVPNVSSKEELQEVLLNKKYVLDLRRTEIRMSDSVKKEVYKALGLEEDEGIDVMKSIFLNGSITNAPLGTHELVHCFLRRGTREHHFSLLRELAKRRRADLESDAAKKDAARQQRIAGRKIAKEQIDREGHGAESPSSGLIFGQKEADLSVAVTSGTAGEGAGHEKPRTKERVKGAAVAARSGGEGNNYLAQPHEELTTFRSATTASELGTSR</sequence>
<evidence type="ECO:0000256" key="1">
    <source>
        <dbReference type="SAM" id="MobiDB-lite"/>
    </source>
</evidence>
<protein>
    <submittedName>
        <fullName evidence="2">Uncharacterized protein</fullName>
    </submittedName>
</protein>
<proteinExistence type="predicted"/>
<keyword evidence="3" id="KW-1185">Reference proteome</keyword>
<feature type="compositionally biased region" description="Basic and acidic residues" evidence="1">
    <location>
        <begin position="187"/>
        <end position="199"/>
    </location>
</feature>
<dbReference type="VEuPathDB" id="ToxoDB:EPH_0000980"/>
<feature type="region of interest" description="Disordered" evidence="1">
    <location>
        <begin position="178"/>
        <end position="238"/>
    </location>
</feature>
<feature type="compositionally biased region" description="Basic and acidic residues" evidence="1">
    <location>
        <begin position="126"/>
        <end position="137"/>
    </location>
</feature>
<evidence type="ECO:0000313" key="3">
    <source>
        <dbReference type="Proteomes" id="UP000018201"/>
    </source>
</evidence>
<gene>
    <name evidence="2" type="ORF">EPH_0000980</name>
</gene>
<feature type="compositionally biased region" description="Basic and acidic residues" evidence="1">
    <location>
        <begin position="146"/>
        <end position="157"/>
    </location>
</feature>